<feature type="compositionally biased region" description="Low complexity" evidence="2">
    <location>
        <begin position="72"/>
        <end position="82"/>
    </location>
</feature>
<organism evidence="4 5">
    <name type="scientific">Frankliniella fusca</name>
    <dbReference type="NCBI Taxonomy" id="407009"/>
    <lineage>
        <taxon>Eukaryota</taxon>
        <taxon>Metazoa</taxon>
        <taxon>Ecdysozoa</taxon>
        <taxon>Arthropoda</taxon>
        <taxon>Hexapoda</taxon>
        <taxon>Insecta</taxon>
        <taxon>Pterygota</taxon>
        <taxon>Neoptera</taxon>
        <taxon>Paraneoptera</taxon>
        <taxon>Thysanoptera</taxon>
        <taxon>Terebrantia</taxon>
        <taxon>Thripoidea</taxon>
        <taxon>Thripidae</taxon>
        <taxon>Frankliniella</taxon>
    </lineage>
</organism>
<dbReference type="InterPro" id="IPR007527">
    <property type="entry name" value="Znf_SWIM"/>
</dbReference>
<accession>A0AAE1LSU3</accession>
<reference evidence="4" key="2">
    <citation type="journal article" date="2023" name="BMC Genomics">
        <title>Pest status, molecular evolution, and epigenetic factors derived from the genome assembly of Frankliniella fusca, a thysanopteran phytovirus vector.</title>
        <authorList>
            <person name="Catto M.A."/>
            <person name="Labadie P.E."/>
            <person name="Jacobson A.L."/>
            <person name="Kennedy G.G."/>
            <person name="Srinivasan R."/>
            <person name="Hunt B.G."/>
        </authorList>
    </citation>
    <scope>NUCLEOTIDE SEQUENCE</scope>
    <source>
        <strain evidence="4">PL_HMW_Pooled</strain>
    </source>
</reference>
<keyword evidence="5" id="KW-1185">Reference proteome</keyword>
<sequence>MAMARIAHRLAMARIAHRQAMAMVIAGAIATCTKGKLDCKCILVLQVMTSRKSVIQYFKINEYFRKFESVSNEPPTNNNNPEIDLENDPETNDEERTKRRKNDLHKQCRRREKAFEAGHVKNFVFDPSLSVIKGNVRASMREHVYKPTAFLNEDFSIKDANCDCVRGTACHHIAALLICAHYNISVTDIECTWKAKPSADRNDCVSFNELFPHKPFSAMNEPSESEVKRICDNIETCKRGCAGIAWIMQSEPDVRCENENEDEQSCPLIPNILQIVSCSEFLAVTDKFDYLLTKTHLQPSNIVAIAHATVGQISNPLWCEGRQCRFSGSVLGSIIHAVSKNRKLAPSLIRTVSTQAMLRPEVLKTVGKKGKYSEKINPRQWGQDHEAEAKLKFTEKTNLGVQETGLWIHESGIWCASPDALVGDNAVLERKCPFQFRAAKSLKVCLDQDIFLKTAPSKRYAIYYDKDLDEYFMWKEHEYYHQVQSEMWCSFRELCYFVVWIPEDVAVVEVERDDVWYEENVPKLITAYKEQFLPVLIKINK</sequence>
<dbReference type="EMBL" id="JAHWGI010001401">
    <property type="protein sequence ID" value="KAK3929599.1"/>
    <property type="molecule type" value="Genomic_DNA"/>
</dbReference>
<dbReference type="Pfam" id="PF09588">
    <property type="entry name" value="YqaJ"/>
    <property type="match status" value="1"/>
</dbReference>
<dbReference type="AlphaFoldDB" id="A0AAE1LSU3"/>
<feature type="region of interest" description="Disordered" evidence="2">
    <location>
        <begin position="70"/>
        <end position="106"/>
    </location>
</feature>
<evidence type="ECO:0000313" key="4">
    <source>
        <dbReference type="EMBL" id="KAK3929599.1"/>
    </source>
</evidence>
<dbReference type="InterPro" id="IPR051703">
    <property type="entry name" value="NF-kappa-B_Signaling_Reg"/>
</dbReference>
<dbReference type="InterPro" id="IPR011604">
    <property type="entry name" value="PDDEXK-like_dom_sf"/>
</dbReference>
<dbReference type="PROSITE" id="PS50966">
    <property type="entry name" value="ZF_SWIM"/>
    <property type="match status" value="1"/>
</dbReference>
<keyword evidence="1" id="KW-0863">Zinc-finger</keyword>
<evidence type="ECO:0000259" key="3">
    <source>
        <dbReference type="PROSITE" id="PS50966"/>
    </source>
</evidence>
<dbReference type="InterPro" id="IPR019080">
    <property type="entry name" value="YqaJ_viral_recombinase"/>
</dbReference>
<keyword evidence="1" id="KW-0479">Metal-binding</keyword>
<reference evidence="4" key="1">
    <citation type="submission" date="2021-07" db="EMBL/GenBank/DDBJ databases">
        <authorList>
            <person name="Catto M.A."/>
            <person name="Jacobson A."/>
            <person name="Kennedy G."/>
            <person name="Labadie P."/>
            <person name="Hunt B.G."/>
            <person name="Srinivasan R."/>
        </authorList>
    </citation>
    <scope>NUCLEOTIDE SEQUENCE</scope>
    <source>
        <strain evidence="4">PL_HMW_Pooled</strain>
        <tissue evidence="4">Head</tissue>
    </source>
</reference>
<dbReference type="GO" id="GO:0008270">
    <property type="term" value="F:zinc ion binding"/>
    <property type="evidence" value="ECO:0007669"/>
    <property type="project" value="UniProtKB-KW"/>
</dbReference>
<proteinExistence type="predicted"/>
<evidence type="ECO:0000256" key="1">
    <source>
        <dbReference type="PROSITE-ProRule" id="PRU00325"/>
    </source>
</evidence>
<dbReference type="PANTHER" id="PTHR46609">
    <property type="entry name" value="EXONUCLEASE, PHAGE-TYPE/RECB, C-TERMINAL DOMAIN-CONTAINING PROTEIN"/>
    <property type="match status" value="1"/>
</dbReference>
<protein>
    <submittedName>
        <fullName evidence="4">Alkaline nuclease</fullName>
    </submittedName>
</protein>
<keyword evidence="1" id="KW-0862">Zinc</keyword>
<dbReference type="Gene3D" id="3.90.320.10">
    <property type="match status" value="1"/>
</dbReference>
<feature type="domain" description="SWIM-type" evidence="3">
    <location>
        <begin position="147"/>
        <end position="181"/>
    </location>
</feature>
<dbReference type="Proteomes" id="UP001219518">
    <property type="component" value="Unassembled WGS sequence"/>
</dbReference>
<evidence type="ECO:0000256" key="2">
    <source>
        <dbReference type="SAM" id="MobiDB-lite"/>
    </source>
</evidence>
<name>A0AAE1LSU3_9NEOP</name>
<gene>
    <name evidence="4" type="ORF">KUF71_003606</name>
</gene>
<feature type="compositionally biased region" description="Acidic residues" evidence="2">
    <location>
        <begin position="83"/>
        <end position="93"/>
    </location>
</feature>
<dbReference type="GO" id="GO:0006281">
    <property type="term" value="P:DNA repair"/>
    <property type="evidence" value="ECO:0007669"/>
    <property type="project" value="UniProtKB-ARBA"/>
</dbReference>
<dbReference type="CDD" id="cd22343">
    <property type="entry name" value="PDDEXK_lambda_exonuclease-like"/>
    <property type="match status" value="1"/>
</dbReference>
<dbReference type="PANTHER" id="PTHR46609:SF8">
    <property type="entry name" value="YQAJ VIRAL RECOMBINASE DOMAIN-CONTAINING PROTEIN"/>
    <property type="match status" value="1"/>
</dbReference>
<comment type="caution">
    <text evidence="4">The sequence shown here is derived from an EMBL/GenBank/DDBJ whole genome shotgun (WGS) entry which is preliminary data.</text>
</comment>
<dbReference type="SUPFAM" id="SSF52980">
    <property type="entry name" value="Restriction endonuclease-like"/>
    <property type="match status" value="1"/>
</dbReference>
<evidence type="ECO:0000313" key="5">
    <source>
        <dbReference type="Proteomes" id="UP001219518"/>
    </source>
</evidence>
<dbReference type="InterPro" id="IPR011335">
    <property type="entry name" value="Restrct_endonuc-II-like"/>
</dbReference>